<dbReference type="GO" id="GO:0005816">
    <property type="term" value="C:spindle pole body"/>
    <property type="evidence" value="ECO:0007669"/>
    <property type="project" value="EnsemblFungi"/>
</dbReference>
<protein>
    <recommendedName>
        <fullName evidence="9">TOG domain-containing protein</fullName>
    </recommendedName>
</protein>
<keyword evidence="2" id="KW-0963">Cytoplasm</keyword>
<dbReference type="Proteomes" id="UP000001640">
    <property type="component" value="Chromosome 4"/>
</dbReference>
<reference key="2">
    <citation type="submission" date="2011-08" db="EMBL/GenBank/DDBJ databases">
        <title>Genome sequence of Naumovozyma castellii.</title>
        <authorList>
            <person name="Gordon J.L."/>
            <person name="Armisen D."/>
            <person name="Proux-Wera E."/>
            <person name="OhEigeartaigh S.S."/>
            <person name="Byrne K.P."/>
            <person name="Wolfe K.H."/>
        </authorList>
    </citation>
    <scope>NUCLEOTIDE SEQUENCE</scope>
    <source>
        <strain>Type strain:CBS 4309</strain>
    </source>
</reference>
<feature type="compositionally biased region" description="Basic and acidic residues" evidence="8">
    <location>
        <begin position="771"/>
        <end position="782"/>
    </location>
</feature>
<evidence type="ECO:0000256" key="8">
    <source>
        <dbReference type="SAM" id="MobiDB-lite"/>
    </source>
</evidence>
<dbReference type="GO" id="GO:0007052">
    <property type="term" value="P:mitotic spindle organization"/>
    <property type="evidence" value="ECO:0007669"/>
    <property type="project" value="EnsemblFungi"/>
</dbReference>
<dbReference type="GO" id="GO:0005938">
    <property type="term" value="C:cell cortex"/>
    <property type="evidence" value="ECO:0007669"/>
    <property type="project" value="EnsemblFungi"/>
</dbReference>
<dbReference type="AlphaFoldDB" id="G0VDV8"/>
<evidence type="ECO:0000256" key="7">
    <source>
        <dbReference type="SAM" id="Coils"/>
    </source>
</evidence>
<dbReference type="GO" id="GO:0140273">
    <property type="term" value="P:repair of mitotic kinetochore microtubule attachment defect"/>
    <property type="evidence" value="ECO:0007669"/>
    <property type="project" value="EnsemblFungi"/>
</dbReference>
<keyword evidence="4" id="KW-0206">Cytoskeleton</keyword>
<keyword evidence="7" id="KW-0175">Coiled coil</keyword>
<dbReference type="GO" id="GO:0061863">
    <property type="term" value="F:microtubule plus end polymerase"/>
    <property type="evidence" value="ECO:0007669"/>
    <property type="project" value="EnsemblFungi"/>
</dbReference>
<dbReference type="eggNOG" id="KOG1820">
    <property type="taxonomic scope" value="Eukaryota"/>
</dbReference>
<dbReference type="Gene3D" id="1.25.10.10">
    <property type="entry name" value="Leucine-rich Repeat Variant"/>
    <property type="match status" value="2"/>
</dbReference>
<feature type="domain" description="TOG" evidence="9">
    <location>
        <begin position="16"/>
        <end position="264"/>
    </location>
</feature>
<dbReference type="InterPro" id="IPR048492">
    <property type="entry name" value="Stu2_CTS"/>
</dbReference>
<dbReference type="GO" id="GO:0007020">
    <property type="term" value="P:microtubule nucleation"/>
    <property type="evidence" value="ECO:0007669"/>
    <property type="project" value="EnsemblFungi"/>
</dbReference>
<evidence type="ECO:0000256" key="6">
    <source>
        <dbReference type="PROSITE-ProRule" id="PRU00103"/>
    </source>
</evidence>
<feature type="region of interest" description="Disordered" evidence="8">
    <location>
        <begin position="821"/>
        <end position="844"/>
    </location>
</feature>
<dbReference type="InterPro" id="IPR011989">
    <property type="entry name" value="ARM-like"/>
</dbReference>
<dbReference type="HOGENOM" id="CLU_008401_1_1_1"/>
<evidence type="ECO:0000259" key="9">
    <source>
        <dbReference type="SMART" id="SM01349"/>
    </source>
</evidence>
<evidence type="ECO:0000313" key="11">
    <source>
        <dbReference type="Proteomes" id="UP000001640"/>
    </source>
</evidence>
<feature type="compositionally biased region" description="Low complexity" evidence="8">
    <location>
        <begin position="619"/>
        <end position="636"/>
    </location>
</feature>
<dbReference type="GO" id="GO:0099606">
    <property type="term" value="P:microtubule plus-end directed mitotic chromosome migration"/>
    <property type="evidence" value="ECO:0007669"/>
    <property type="project" value="EnsemblFungi"/>
</dbReference>
<dbReference type="OMA" id="ACLNTIM"/>
<dbReference type="GO" id="GO:1990758">
    <property type="term" value="P:mitotic sister chromatid biorientation"/>
    <property type="evidence" value="ECO:0007669"/>
    <property type="project" value="EnsemblFungi"/>
</dbReference>
<accession>G0VDV8</accession>
<dbReference type="InterPro" id="IPR034085">
    <property type="entry name" value="TOG"/>
</dbReference>
<dbReference type="GO" id="GO:0000776">
    <property type="term" value="C:kinetochore"/>
    <property type="evidence" value="ECO:0007669"/>
    <property type="project" value="EnsemblFungi"/>
</dbReference>
<dbReference type="STRING" id="1064592.G0VDV8"/>
<dbReference type="EMBL" id="HE576755">
    <property type="protein sequence ID" value="CCC69748.1"/>
    <property type="molecule type" value="Genomic_DNA"/>
</dbReference>
<evidence type="ECO:0000256" key="3">
    <source>
        <dbReference type="ARBA" id="ARBA00022737"/>
    </source>
</evidence>
<dbReference type="InterPro" id="IPR048491">
    <property type="entry name" value="XMAP215_CLASP_TOG"/>
</dbReference>
<dbReference type="RefSeq" id="XP_003676110.1">
    <property type="nucleotide sequence ID" value="XM_003676062.1"/>
</dbReference>
<feature type="domain" description="TOG" evidence="9">
    <location>
        <begin position="320"/>
        <end position="573"/>
    </location>
</feature>
<dbReference type="PANTHER" id="PTHR12609">
    <property type="entry name" value="MICROTUBULE ASSOCIATED PROTEIN XMAP215"/>
    <property type="match status" value="1"/>
</dbReference>
<dbReference type="PROSITE" id="PS50077">
    <property type="entry name" value="HEAT_REPEAT"/>
    <property type="match status" value="1"/>
</dbReference>
<organism evidence="10 11">
    <name type="scientific">Naumovozyma castellii</name>
    <name type="common">Yeast</name>
    <name type="synonym">Saccharomyces castellii</name>
    <dbReference type="NCBI Taxonomy" id="27288"/>
    <lineage>
        <taxon>Eukaryota</taxon>
        <taxon>Fungi</taxon>
        <taxon>Dikarya</taxon>
        <taxon>Ascomycota</taxon>
        <taxon>Saccharomycotina</taxon>
        <taxon>Saccharomycetes</taxon>
        <taxon>Saccharomycetales</taxon>
        <taxon>Saccharomycetaceae</taxon>
        <taxon>Naumovozyma</taxon>
    </lineage>
</organism>
<dbReference type="GO" id="GO:0005876">
    <property type="term" value="C:spindle microtubule"/>
    <property type="evidence" value="ECO:0007669"/>
    <property type="project" value="EnsemblFungi"/>
</dbReference>
<evidence type="ECO:0000256" key="2">
    <source>
        <dbReference type="ARBA" id="ARBA00022490"/>
    </source>
</evidence>
<evidence type="ECO:0000256" key="1">
    <source>
        <dbReference type="ARBA" id="ARBA00004245"/>
    </source>
</evidence>
<dbReference type="InterPro" id="IPR045110">
    <property type="entry name" value="XMAP215"/>
</dbReference>
<sequence length="844" mass="96177">MASITQQNYPSHLSADMNAQEEVDYSKLPLEERLSHKVWKARLDGYQELKQILSSNPSIKDNKISIYWRDPSLFNKFITDSNVAAQEHALVAFESLIIAFTPLASAKHVSTSLLPIWIPSLIEKGITSTRAATKNKSLDCILLLCSLDNSITQCIECILPFFDKKLPKLLAGSLQTISDLIISYGMVNVHLNSLLPQILKPLPKLASHADKNVRAETMNLIVHLYNVTGQNKEILQELLLDQLKPIQQRDLDKLFEKQQDQATIKPARLFEWQRKELEKQKEAETMASAVAIDQDGDTDMDLNVKPLSTSNNKSTLDPFAMLPEETVLDKLPEEFNEKIVSAKWKDRVEVLEEFHDFTLTKIKKLKSKNQDYSHLLQIFGHIIQKDANVQAVTIAAQSVEIICAKLRTSGFHKHYVSIVFVPLLERTKERKPSVIEAIRKALRTICQFHNPLKLNNEDMLHEILEFMKHKTPQVRLESTTLFNFILQNPFQNNSNINPLPTLQKFLNDEIVPSVIKIVNDTQPNLRSVGFECLALLIKNVGQRPLNETLESLDNLKRKKIEELVNSLPSVEVKSIATTKQQEPITQLIPSKRSATSPLKKTNIQTKSRVLLTSRSLTMPSPQTALTQQQQQQATSLRPNIPSKTENELKLQLSKLQEEKREWLKERQAFIEKINLLENSKLEMAKEMELIKEQSSTDQSNLYEKNLQLRSKELQINKSQEKILQLENELKRQKLNNSQTHTMSPSHGFAETLESNNNTLPHKTSSISSPANDRRLSASSDDLPRRVDSLQLSSNESLINEESWKRAAEVTKQLKARIQRMRVRNNNISNNNTPRASGTSPSMNQ</sequence>
<keyword evidence="3" id="KW-0677">Repeat</keyword>
<dbReference type="InterPro" id="IPR016024">
    <property type="entry name" value="ARM-type_fold"/>
</dbReference>
<dbReference type="Pfam" id="PF21041">
    <property type="entry name" value="XMAP215_CLASP_TOG"/>
    <property type="match status" value="2"/>
</dbReference>
<evidence type="ECO:0000256" key="5">
    <source>
        <dbReference type="ARBA" id="ARBA00025722"/>
    </source>
</evidence>
<comment type="similarity">
    <text evidence="5">Belongs to the TOG/XMAP215 family.</text>
</comment>
<dbReference type="FunCoup" id="G0VDV8">
    <property type="interactions" value="112"/>
</dbReference>
<feature type="coiled-coil region" evidence="7">
    <location>
        <begin position="645"/>
        <end position="735"/>
    </location>
</feature>
<keyword evidence="11" id="KW-1185">Reference proteome</keyword>
<evidence type="ECO:0000313" key="10">
    <source>
        <dbReference type="EMBL" id="CCC69748.1"/>
    </source>
</evidence>
<dbReference type="InterPro" id="IPR021133">
    <property type="entry name" value="HEAT_type_2"/>
</dbReference>
<feature type="compositionally biased region" description="Polar residues" evidence="8">
    <location>
        <begin position="832"/>
        <end position="844"/>
    </location>
</feature>
<evidence type="ECO:0000256" key="4">
    <source>
        <dbReference type="ARBA" id="ARBA00023212"/>
    </source>
</evidence>
<dbReference type="InParanoid" id="G0VDV8"/>
<comment type="subcellular location">
    <subcellularLocation>
        <location evidence="1">Cytoplasm</location>
        <location evidence="1">Cytoskeleton</location>
    </subcellularLocation>
</comment>
<dbReference type="SMART" id="SM01349">
    <property type="entry name" value="TOG"/>
    <property type="match status" value="2"/>
</dbReference>
<dbReference type="GO" id="GO:0030951">
    <property type="term" value="P:establishment or maintenance of microtubule cytoskeleton polarity"/>
    <property type="evidence" value="ECO:0007669"/>
    <property type="project" value="InterPro"/>
</dbReference>
<dbReference type="OrthoDB" id="205662at2759"/>
<dbReference type="Pfam" id="PF21042">
    <property type="entry name" value="Stu2_CTS"/>
    <property type="match status" value="1"/>
</dbReference>
<name>G0VDV8_NAUCA</name>
<feature type="region of interest" description="Disordered" evidence="8">
    <location>
        <begin position="617"/>
        <end position="639"/>
    </location>
</feature>
<dbReference type="SUPFAM" id="SSF48371">
    <property type="entry name" value="ARM repeat"/>
    <property type="match status" value="1"/>
</dbReference>
<dbReference type="GO" id="GO:0051010">
    <property type="term" value="F:microtubule plus-end binding"/>
    <property type="evidence" value="ECO:0007669"/>
    <property type="project" value="InterPro"/>
</dbReference>
<dbReference type="GeneID" id="96903355"/>
<feature type="repeat" description="HEAT" evidence="6">
    <location>
        <begin position="510"/>
        <end position="548"/>
    </location>
</feature>
<dbReference type="KEGG" id="ncs:NCAS_0D01670"/>
<feature type="region of interest" description="Disordered" evidence="8">
    <location>
        <begin position="737"/>
        <end position="782"/>
    </location>
</feature>
<proteinExistence type="inferred from homology"/>
<feature type="compositionally biased region" description="Polar residues" evidence="8">
    <location>
        <begin position="752"/>
        <end position="770"/>
    </location>
</feature>
<reference evidence="10 11" key="1">
    <citation type="journal article" date="2011" name="Proc. Natl. Acad. Sci. U.S.A.">
        <title>Evolutionary erosion of yeast sex chromosomes by mating-type switching accidents.</title>
        <authorList>
            <person name="Gordon J.L."/>
            <person name="Armisen D."/>
            <person name="Proux-Wera E."/>
            <person name="Oheigeartaigh S.S."/>
            <person name="Byrne K.P."/>
            <person name="Wolfe K.H."/>
        </authorList>
    </citation>
    <scope>NUCLEOTIDE SEQUENCE [LARGE SCALE GENOMIC DNA]</scope>
    <source>
        <strain evidence="11">ATCC 76901 / BCRC 22586 / CBS 4309 / NBRC 1992 / NRRL Y-12630</strain>
    </source>
</reference>
<gene>
    <name evidence="10" type="primary">NCAS0D01670</name>
    <name evidence="10" type="ordered locus">NCAS_0D01670</name>
</gene>